<reference evidence="1" key="1">
    <citation type="submission" date="2016-10" db="EMBL/GenBank/DDBJ databases">
        <title>Sequence of Gallionella enrichment culture.</title>
        <authorList>
            <person name="Poehlein A."/>
            <person name="Muehling M."/>
            <person name="Daniel R."/>
        </authorList>
    </citation>
    <scope>NUCLEOTIDE SEQUENCE</scope>
</reference>
<dbReference type="AlphaFoldDB" id="A0A1J5SXQ5"/>
<protein>
    <submittedName>
        <fullName evidence="1">Uncharacterized protein</fullName>
    </submittedName>
</protein>
<gene>
    <name evidence="1" type="ORF">GALL_88250</name>
</gene>
<dbReference type="EMBL" id="MLJW01000029">
    <property type="protein sequence ID" value="OIR08832.1"/>
    <property type="molecule type" value="Genomic_DNA"/>
</dbReference>
<comment type="caution">
    <text evidence="1">The sequence shown here is derived from an EMBL/GenBank/DDBJ whole genome shotgun (WGS) entry which is preliminary data.</text>
</comment>
<accession>A0A1J5SXQ5</accession>
<sequence length="39" mass="4599">MTNSISKKLTPFCFEFFAVTTITEHEHQAIKLTDHTHYM</sequence>
<evidence type="ECO:0000313" key="1">
    <source>
        <dbReference type="EMBL" id="OIR08832.1"/>
    </source>
</evidence>
<proteinExistence type="predicted"/>
<organism evidence="1">
    <name type="scientific">mine drainage metagenome</name>
    <dbReference type="NCBI Taxonomy" id="410659"/>
    <lineage>
        <taxon>unclassified sequences</taxon>
        <taxon>metagenomes</taxon>
        <taxon>ecological metagenomes</taxon>
    </lineage>
</organism>
<name>A0A1J5SXQ5_9ZZZZ</name>